<dbReference type="OrthoDB" id="783096at2759"/>
<dbReference type="EMBL" id="GL996515">
    <property type="protein sequence ID" value="EGV64988.1"/>
    <property type="molecule type" value="Genomic_DNA"/>
</dbReference>
<dbReference type="AlphaFoldDB" id="G3B1K5"/>
<dbReference type="KEGG" id="cten:18246862"/>
<organism evidence="3">
    <name type="scientific">Candida tenuis (strain ATCC 10573 / BCRC 21748 / CBS 615 / JCM 9827 / NBRC 10315 / NRRL Y-1498 / VKM Y-70)</name>
    <name type="common">Yeast</name>
    <name type="synonym">Yamadazyma tenuis</name>
    <dbReference type="NCBI Taxonomy" id="590646"/>
    <lineage>
        <taxon>Eukaryota</taxon>
        <taxon>Fungi</taxon>
        <taxon>Dikarya</taxon>
        <taxon>Ascomycota</taxon>
        <taxon>Saccharomycotina</taxon>
        <taxon>Pichiomycetes</taxon>
        <taxon>Debaryomycetaceae</taxon>
        <taxon>Yamadazyma</taxon>
    </lineage>
</organism>
<keyword evidence="3" id="KW-1185">Reference proteome</keyword>
<gene>
    <name evidence="2" type="ORF">CANTEDRAFT_113236</name>
</gene>
<proteinExistence type="predicted"/>
<evidence type="ECO:0000256" key="1">
    <source>
        <dbReference type="SAM" id="MobiDB-lite"/>
    </source>
</evidence>
<reference evidence="2 3" key="1">
    <citation type="journal article" date="2011" name="Proc. Natl. Acad. Sci. U.S.A.">
        <title>Comparative genomics of xylose-fermenting fungi for enhanced biofuel production.</title>
        <authorList>
            <person name="Wohlbach D.J."/>
            <person name="Kuo A."/>
            <person name="Sato T.K."/>
            <person name="Potts K.M."/>
            <person name="Salamov A.A."/>
            <person name="LaButti K.M."/>
            <person name="Sun H."/>
            <person name="Clum A."/>
            <person name="Pangilinan J.L."/>
            <person name="Lindquist E.A."/>
            <person name="Lucas S."/>
            <person name="Lapidus A."/>
            <person name="Jin M."/>
            <person name="Gunawan C."/>
            <person name="Balan V."/>
            <person name="Dale B.E."/>
            <person name="Jeffries T.W."/>
            <person name="Zinkel R."/>
            <person name="Barry K.W."/>
            <person name="Grigoriev I.V."/>
            <person name="Gasch A.P."/>
        </authorList>
    </citation>
    <scope>NUCLEOTIDE SEQUENCE [LARGE SCALE GENOMIC DNA]</scope>
    <source>
        <strain evidence="2">ATCC 10573</strain>
        <strain evidence="3">ATCC 10573 / BCRC 21748 / CBS 615 / JCM 9827 / NBRC 10315 / NRRL Y-1498 / VKM Y-70</strain>
    </source>
</reference>
<feature type="region of interest" description="Disordered" evidence="1">
    <location>
        <begin position="31"/>
        <end position="79"/>
    </location>
</feature>
<name>G3B1K5_CANTC</name>
<accession>G3B1K5</accession>
<sequence length="79" mass="8707">MSENNQDSPKPTKSAVDMDPSDIYVKIGNKQVPFSSINKPHSVLLGPKHHKPQPPTEDFPDLTPAAKAREAELEEKKSS</sequence>
<dbReference type="RefSeq" id="XP_006685795.1">
    <property type="nucleotide sequence ID" value="XM_006685732.1"/>
</dbReference>
<evidence type="ECO:0000313" key="3">
    <source>
        <dbReference type="Proteomes" id="UP000000707"/>
    </source>
</evidence>
<feature type="compositionally biased region" description="Basic and acidic residues" evidence="1">
    <location>
        <begin position="67"/>
        <end position="79"/>
    </location>
</feature>
<dbReference type="Proteomes" id="UP000000707">
    <property type="component" value="Unassembled WGS sequence"/>
</dbReference>
<dbReference type="HOGENOM" id="CLU_2605802_0_0_1"/>
<evidence type="ECO:0000313" key="2">
    <source>
        <dbReference type="EMBL" id="EGV64989.1"/>
    </source>
</evidence>
<dbReference type="GeneID" id="18246862"/>
<dbReference type="EMBL" id="GL996515">
    <property type="protein sequence ID" value="EGV64989.1"/>
    <property type="molecule type" value="Genomic_DNA"/>
</dbReference>
<protein>
    <submittedName>
        <fullName evidence="2">Uncharacterized protein</fullName>
    </submittedName>
</protein>